<dbReference type="GO" id="GO:0016020">
    <property type="term" value="C:membrane"/>
    <property type="evidence" value="ECO:0007669"/>
    <property type="project" value="UniProtKB-SubCell"/>
</dbReference>
<evidence type="ECO:0000256" key="3">
    <source>
        <dbReference type="ARBA" id="ARBA00022692"/>
    </source>
</evidence>
<dbReference type="PANTHER" id="PTHR24298:SF800">
    <property type="entry name" value="CYTOCHROME P450 89A2-RELATED"/>
    <property type="match status" value="1"/>
</dbReference>
<evidence type="ECO:0000256" key="5">
    <source>
        <dbReference type="ARBA" id="ARBA00022989"/>
    </source>
</evidence>
<keyword evidence="6" id="KW-0472">Membrane</keyword>
<organism evidence="7 8">
    <name type="scientific">Lupinus albus</name>
    <name type="common">White lupine</name>
    <name type="synonym">Lupinus termis</name>
    <dbReference type="NCBI Taxonomy" id="3870"/>
    <lineage>
        <taxon>Eukaryota</taxon>
        <taxon>Viridiplantae</taxon>
        <taxon>Streptophyta</taxon>
        <taxon>Embryophyta</taxon>
        <taxon>Tracheophyta</taxon>
        <taxon>Spermatophyta</taxon>
        <taxon>Magnoliopsida</taxon>
        <taxon>eudicotyledons</taxon>
        <taxon>Gunneridae</taxon>
        <taxon>Pentapetalae</taxon>
        <taxon>rosids</taxon>
        <taxon>fabids</taxon>
        <taxon>Fabales</taxon>
        <taxon>Fabaceae</taxon>
        <taxon>Papilionoideae</taxon>
        <taxon>50 kb inversion clade</taxon>
        <taxon>genistoids sensu lato</taxon>
        <taxon>core genistoids</taxon>
        <taxon>Genisteae</taxon>
        <taxon>Lupinus</taxon>
    </lineage>
</organism>
<dbReference type="GO" id="GO:0016709">
    <property type="term" value="F:oxidoreductase activity, acting on paired donors, with incorporation or reduction of molecular oxygen, NAD(P)H as one donor, and incorporation of one atom of oxygen"/>
    <property type="evidence" value="ECO:0007669"/>
    <property type="project" value="TreeGrafter"/>
</dbReference>
<dbReference type="InterPro" id="IPR051103">
    <property type="entry name" value="Plant_metabolite_P450s"/>
</dbReference>
<dbReference type="GO" id="GO:0020037">
    <property type="term" value="F:heme binding"/>
    <property type="evidence" value="ECO:0007669"/>
    <property type="project" value="InterPro"/>
</dbReference>
<dbReference type="Gene3D" id="1.10.630.10">
    <property type="entry name" value="Cytochrome P450"/>
    <property type="match status" value="1"/>
</dbReference>
<evidence type="ECO:0000256" key="4">
    <source>
        <dbReference type="ARBA" id="ARBA00022723"/>
    </source>
</evidence>
<sequence length="128" mass="15078">MFSLLVFMCFGQRVDDEILDDIEKSERTLFLSFKRFYVLNYWPIITKFLFRKRWEELLKLRSNQEVVLVPLIRARKEAKKSGLCNDDNNNPRAYVDSLLDLKLPNEGQRNLDEGEIVTLCSEFLNAGI</sequence>
<comment type="subcellular location">
    <subcellularLocation>
        <location evidence="2">Membrane</location>
        <topology evidence="2">Single-pass membrane protein</topology>
    </subcellularLocation>
</comment>
<dbReference type="InterPro" id="IPR001128">
    <property type="entry name" value="Cyt_P450"/>
</dbReference>
<accession>A0A6A4QTF1</accession>
<dbReference type="AlphaFoldDB" id="A0A6A4QTF1"/>
<comment type="caution">
    <text evidence="7">The sequence shown here is derived from an EMBL/GenBank/DDBJ whole genome shotgun (WGS) entry which is preliminary data.</text>
</comment>
<keyword evidence="8" id="KW-1185">Reference proteome</keyword>
<protein>
    <submittedName>
        <fullName evidence="7">Putative cytochrome P450</fullName>
    </submittedName>
</protein>
<name>A0A6A4QTF1_LUPAL</name>
<dbReference type="PANTHER" id="PTHR24298">
    <property type="entry name" value="FLAVONOID 3'-MONOOXYGENASE-RELATED"/>
    <property type="match status" value="1"/>
</dbReference>
<evidence type="ECO:0000256" key="2">
    <source>
        <dbReference type="ARBA" id="ARBA00004167"/>
    </source>
</evidence>
<dbReference type="Pfam" id="PF00067">
    <property type="entry name" value="p450"/>
    <property type="match status" value="1"/>
</dbReference>
<dbReference type="InterPro" id="IPR036396">
    <property type="entry name" value="Cyt_P450_sf"/>
</dbReference>
<dbReference type="GO" id="GO:0005506">
    <property type="term" value="F:iron ion binding"/>
    <property type="evidence" value="ECO:0007669"/>
    <property type="project" value="InterPro"/>
</dbReference>
<keyword evidence="3" id="KW-0812">Transmembrane</keyword>
<dbReference type="SUPFAM" id="SSF48264">
    <property type="entry name" value="Cytochrome P450"/>
    <property type="match status" value="1"/>
</dbReference>
<evidence type="ECO:0000256" key="1">
    <source>
        <dbReference type="ARBA" id="ARBA00001971"/>
    </source>
</evidence>
<evidence type="ECO:0000313" key="8">
    <source>
        <dbReference type="Proteomes" id="UP000447434"/>
    </source>
</evidence>
<dbReference type="Proteomes" id="UP000447434">
    <property type="component" value="Chromosome 3"/>
</dbReference>
<comment type="cofactor">
    <cofactor evidence="1">
        <name>heme</name>
        <dbReference type="ChEBI" id="CHEBI:30413"/>
    </cofactor>
</comment>
<proteinExistence type="predicted"/>
<dbReference type="EMBL" id="WOCE01000003">
    <property type="protein sequence ID" value="KAE9617668.1"/>
    <property type="molecule type" value="Genomic_DNA"/>
</dbReference>
<keyword evidence="5" id="KW-1133">Transmembrane helix</keyword>
<reference evidence="8" key="1">
    <citation type="journal article" date="2020" name="Nat. Commun.">
        <title>Genome sequence of the cluster root forming white lupin.</title>
        <authorList>
            <person name="Hufnagel B."/>
            <person name="Marques A."/>
            <person name="Soriano A."/>
            <person name="Marques L."/>
            <person name="Divol F."/>
            <person name="Doumas P."/>
            <person name="Sallet E."/>
            <person name="Mancinotti D."/>
            <person name="Carrere S."/>
            <person name="Marande W."/>
            <person name="Arribat S."/>
            <person name="Keller J."/>
            <person name="Huneau C."/>
            <person name="Blein T."/>
            <person name="Aime D."/>
            <person name="Laguerre M."/>
            <person name="Taylor J."/>
            <person name="Schubert V."/>
            <person name="Nelson M."/>
            <person name="Geu-Flores F."/>
            <person name="Crespi M."/>
            <person name="Gallardo-Guerrero K."/>
            <person name="Delaux P.-M."/>
            <person name="Salse J."/>
            <person name="Berges H."/>
            <person name="Guyot R."/>
            <person name="Gouzy J."/>
            <person name="Peret B."/>
        </authorList>
    </citation>
    <scope>NUCLEOTIDE SEQUENCE [LARGE SCALE GENOMIC DNA]</scope>
    <source>
        <strain evidence="8">cv. Amiga</strain>
    </source>
</reference>
<gene>
    <name evidence="7" type="ORF">Lalb_Chr03g0037781</name>
</gene>
<keyword evidence="4" id="KW-0479">Metal-binding</keyword>
<dbReference type="OrthoDB" id="1055148at2759"/>
<evidence type="ECO:0000256" key="6">
    <source>
        <dbReference type="ARBA" id="ARBA00023136"/>
    </source>
</evidence>
<evidence type="ECO:0000313" key="7">
    <source>
        <dbReference type="EMBL" id="KAE9617668.1"/>
    </source>
</evidence>